<feature type="domain" description="Transposase IS4-like" evidence="1">
    <location>
        <begin position="97"/>
        <end position="260"/>
    </location>
</feature>
<dbReference type="Proteomes" id="UP000010467">
    <property type="component" value="Chromosome"/>
</dbReference>
<dbReference type="eggNOG" id="COG3293">
    <property type="taxonomic scope" value="Bacteria"/>
</dbReference>
<evidence type="ECO:0000259" key="1">
    <source>
        <dbReference type="Pfam" id="PF01609"/>
    </source>
</evidence>
<dbReference type="Pfam" id="PF13340">
    <property type="entry name" value="DUF4096"/>
    <property type="match status" value="1"/>
</dbReference>
<dbReference type="Pfam" id="PF01609">
    <property type="entry name" value="DDE_Tnp_1"/>
    <property type="match status" value="1"/>
</dbReference>
<dbReference type="OrthoDB" id="63271at2"/>
<dbReference type="PANTHER" id="PTHR30007:SF1">
    <property type="entry name" value="BLR1914 PROTEIN"/>
    <property type="match status" value="1"/>
</dbReference>
<evidence type="ECO:0000313" key="3">
    <source>
        <dbReference type="EMBL" id="AFZ68742.1"/>
    </source>
</evidence>
<name>L0A6E4_DEIPD</name>
<evidence type="ECO:0000313" key="4">
    <source>
        <dbReference type="Proteomes" id="UP000010467"/>
    </source>
</evidence>
<feature type="domain" description="Insertion element IS402-like" evidence="2">
    <location>
        <begin position="6"/>
        <end position="77"/>
    </location>
</feature>
<dbReference type="RefSeq" id="WP_015237040.1">
    <property type="nucleotide sequence ID" value="NC_019793.1"/>
</dbReference>
<dbReference type="InterPro" id="IPR002559">
    <property type="entry name" value="Transposase_11"/>
</dbReference>
<reference evidence="4" key="1">
    <citation type="submission" date="2012-03" db="EMBL/GenBank/DDBJ databases">
        <title>Complete sequence of chromosome of Deinococcus peraridilitoris DSM 19664.</title>
        <authorList>
            <person name="Lucas S."/>
            <person name="Copeland A."/>
            <person name="Lapidus A."/>
            <person name="Glavina del Rio T."/>
            <person name="Dalin E."/>
            <person name="Tice H."/>
            <person name="Bruce D."/>
            <person name="Goodwin L."/>
            <person name="Pitluck S."/>
            <person name="Peters L."/>
            <person name="Mikhailova N."/>
            <person name="Lu M."/>
            <person name="Kyrpides N."/>
            <person name="Mavromatis K."/>
            <person name="Ivanova N."/>
            <person name="Brettin T."/>
            <person name="Detter J.C."/>
            <person name="Han C."/>
            <person name="Larimer F."/>
            <person name="Land M."/>
            <person name="Hauser L."/>
            <person name="Markowitz V."/>
            <person name="Cheng J.-F."/>
            <person name="Hugenholtz P."/>
            <person name="Woyke T."/>
            <person name="Wu D."/>
            <person name="Pukall R."/>
            <person name="Steenblock K."/>
            <person name="Brambilla E."/>
            <person name="Klenk H.-P."/>
            <person name="Eisen J.A."/>
        </authorList>
    </citation>
    <scope>NUCLEOTIDE SEQUENCE [LARGE SCALE GENOMIC DNA]</scope>
    <source>
        <strain evidence="4">DSM 19664 / LMG 22246 / CIP 109416 / KR-200</strain>
    </source>
</reference>
<dbReference type="PATRIC" id="fig|937777.3.peg.3317"/>
<evidence type="ECO:0000259" key="2">
    <source>
        <dbReference type="Pfam" id="PF13340"/>
    </source>
</evidence>
<dbReference type="NCBIfam" id="NF033580">
    <property type="entry name" value="transpos_IS5_3"/>
    <property type="match status" value="1"/>
</dbReference>
<dbReference type="HOGENOM" id="CLU_055261_5_0_0"/>
<dbReference type="EMBL" id="CP003382">
    <property type="protein sequence ID" value="AFZ68742.1"/>
    <property type="molecule type" value="Genomic_DNA"/>
</dbReference>
<dbReference type="GO" id="GO:0004803">
    <property type="term" value="F:transposase activity"/>
    <property type="evidence" value="ECO:0007669"/>
    <property type="project" value="InterPro"/>
</dbReference>
<sequence>MCRREITDEQWVRLAPLLPAKRGNGRPYHDHRAIVSGILWVLRTGAPWRDVPERFGKRTTVYSRFRRWTAQGIWTYVFARLLELADHAGQLDWSKHFVDGTVIRAHQHAAGARGGQQQEALGRSRGGFSTKIHLRAEGSGKPFAFLLSGGERHEAAFFAPLMQLGAVRRPGRGRPRTRPDKLVGDKGYSYDSIRRDLRRRGVLAVVPRRRNQGKSTHFDRETYRERNLVERLVGRLKRWRRVATRYEKRGWCFEGMVALACILEWL</sequence>
<dbReference type="KEGG" id="dpd:Deipe_3301"/>
<keyword evidence="4" id="KW-1185">Reference proteome</keyword>
<dbReference type="GO" id="GO:0006313">
    <property type="term" value="P:DNA transposition"/>
    <property type="evidence" value="ECO:0007669"/>
    <property type="project" value="InterPro"/>
</dbReference>
<organism evidence="3 4">
    <name type="scientific">Deinococcus peraridilitoris (strain DSM 19664 / LMG 22246 / CIP 109416 / KR-200)</name>
    <dbReference type="NCBI Taxonomy" id="937777"/>
    <lineage>
        <taxon>Bacteria</taxon>
        <taxon>Thermotogati</taxon>
        <taxon>Deinococcota</taxon>
        <taxon>Deinococci</taxon>
        <taxon>Deinococcales</taxon>
        <taxon>Deinococcaceae</taxon>
        <taxon>Deinococcus</taxon>
    </lineage>
</organism>
<dbReference type="AlphaFoldDB" id="L0A6E4"/>
<dbReference type="InterPro" id="IPR025161">
    <property type="entry name" value="IS402-like_dom"/>
</dbReference>
<dbReference type="PANTHER" id="PTHR30007">
    <property type="entry name" value="PHP DOMAIN PROTEIN"/>
    <property type="match status" value="1"/>
</dbReference>
<accession>L0A6E4</accession>
<dbReference type="GO" id="GO:0003677">
    <property type="term" value="F:DNA binding"/>
    <property type="evidence" value="ECO:0007669"/>
    <property type="project" value="InterPro"/>
</dbReference>
<proteinExistence type="predicted"/>
<gene>
    <name evidence="3" type="ordered locus">Deipe_3301</name>
</gene>
<protein>
    <submittedName>
        <fullName evidence="3">Transposase</fullName>
    </submittedName>
</protein>